<comment type="similarity">
    <text evidence="7">Belongs to the PINc/VapC protein family.</text>
</comment>
<gene>
    <name evidence="9" type="ORF">DIU24_03930</name>
</gene>
<dbReference type="InterPro" id="IPR002716">
    <property type="entry name" value="PIN_dom"/>
</dbReference>
<dbReference type="GO" id="GO:0046872">
    <property type="term" value="F:metal ion binding"/>
    <property type="evidence" value="ECO:0007669"/>
    <property type="project" value="UniProtKB-KW"/>
</dbReference>
<evidence type="ECO:0000256" key="3">
    <source>
        <dbReference type="ARBA" id="ARBA00022722"/>
    </source>
</evidence>
<evidence type="ECO:0000256" key="5">
    <source>
        <dbReference type="ARBA" id="ARBA00022801"/>
    </source>
</evidence>
<reference evidence="9 10" key="1">
    <citation type="journal article" date="2018" name="Nat. Biotechnol.">
        <title>A standardized bacterial taxonomy based on genome phylogeny substantially revises the tree of life.</title>
        <authorList>
            <person name="Parks D.H."/>
            <person name="Chuvochina M."/>
            <person name="Waite D.W."/>
            <person name="Rinke C."/>
            <person name="Skarshewski A."/>
            <person name="Chaumeil P.A."/>
            <person name="Hugenholtz P."/>
        </authorList>
    </citation>
    <scope>NUCLEOTIDE SEQUENCE [LARGE SCALE GENOMIC DNA]</scope>
    <source>
        <strain evidence="9">UBA12021</strain>
    </source>
</reference>
<dbReference type="Proteomes" id="UP000262056">
    <property type="component" value="Unassembled WGS sequence"/>
</dbReference>
<comment type="caution">
    <text evidence="9">The sequence shown here is derived from an EMBL/GenBank/DDBJ whole genome shotgun (WGS) entry which is preliminary data.</text>
</comment>
<evidence type="ECO:0000259" key="8">
    <source>
        <dbReference type="Pfam" id="PF01850"/>
    </source>
</evidence>
<keyword evidence="6" id="KW-0460">Magnesium</keyword>
<name>A0A656PPU1_UNCKA</name>
<evidence type="ECO:0000256" key="6">
    <source>
        <dbReference type="ARBA" id="ARBA00022842"/>
    </source>
</evidence>
<dbReference type="PANTHER" id="PTHR33653:SF1">
    <property type="entry name" value="RIBONUCLEASE VAPC2"/>
    <property type="match status" value="1"/>
</dbReference>
<dbReference type="AlphaFoldDB" id="A0A656PPU1"/>
<proteinExistence type="inferred from homology"/>
<dbReference type="PANTHER" id="PTHR33653">
    <property type="entry name" value="RIBONUCLEASE VAPC2"/>
    <property type="match status" value="1"/>
</dbReference>
<evidence type="ECO:0000256" key="7">
    <source>
        <dbReference type="ARBA" id="ARBA00038093"/>
    </source>
</evidence>
<sequence length="131" mass="14847">MAIKTLIDTSVLIEMQKHNSKVVSTFHKQIDSVQISRIAACEIVLGSRDRKERRINLNFIDSMDIVEINKEISLLAFNLIIKYGLKTRLGIADALIAATAIINKNLLWTMDTKHFTPVKELNLFIPKNPSN</sequence>
<keyword evidence="3" id="KW-0540">Nuclease</keyword>
<evidence type="ECO:0000256" key="4">
    <source>
        <dbReference type="ARBA" id="ARBA00022723"/>
    </source>
</evidence>
<evidence type="ECO:0000313" key="10">
    <source>
        <dbReference type="Proteomes" id="UP000262056"/>
    </source>
</evidence>
<dbReference type="Pfam" id="PF01850">
    <property type="entry name" value="PIN"/>
    <property type="match status" value="1"/>
</dbReference>
<dbReference type="InterPro" id="IPR029060">
    <property type="entry name" value="PIN-like_dom_sf"/>
</dbReference>
<dbReference type="InterPro" id="IPR050556">
    <property type="entry name" value="Type_II_TA_system_RNase"/>
</dbReference>
<comment type="cofactor">
    <cofactor evidence="1">
        <name>Mg(2+)</name>
        <dbReference type="ChEBI" id="CHEBI:18420"/>
    </cofactor>
</comment>
<feature type="domain" description="PIN" evidence="8">
    <location>
        <begin position="6"/>
        <end position="113"/>
    </location>
</feature>
<evidence type="ECO:0000313" key="9">
    <source>
        <dbReference type="EMBL" id="HCQ40820.1"/>
    </source>
</evidence>
<keyword evidence="5" id="KW-0378">Hydrolase</keyword>
<accession>A0A656PPU1</accession>
<dbReference type="EMBL" id="DQFB01000004">
    <property type="protein sequence ID" value="HCQ40820.1"/>
    <property type="molecule type" value="Genomic_DNA"/>
</dbReference>
<dbReference type="Gene3D" id="3.40.50.1010">
    <property type="entry name" value="5'-nuclease"/>
    <property type="match status" value="1"/>
</dbReference>
<keyword evidence="4" id="KW-0479">Metal-binding</keyword>
<dbReference type="SUPFAM" id="SSF88723">
    <property type="entry name" value="PIN domain-like"/>
    <property type="match status" value="1"/>
</dbReference>
<organism evidence="9 10">
    <name type="scientific">candidate division WWE3 bacterium</name>
    <dbReference type="NCBI Taxonomy" id="2053526"/>
    <lineage>
        <taxon>Bacteria</taxon>
        <taxon>Katanobacteria</taxon>
    </lineage>
</organism>
<dbReference type="GO" id="GO:0004518">
    <property type="term" value="F:nuclease activity"/>
    <property type="evidence" value="ECO:0007669"/>
    <property type="project" value="UniProtKB-KW"/>
</dbReference>
<evidence type="ECO:0000256" key="2">
    <source>
        <dbReference type="ARBA" id="ARBA00022649"/>
    </source>
</evidence>
<protein>
    <submittedName>
        <fullName evidence="9">Type II toxin-antitoxin system VapC family toxin</fullName>
    </submittedName>
</protein>
<dbReference type="GO" id="GO:0016787">
    <property type="term" value="F:hydrolase activity"/>
    <property type="evidence" value="ECO:0007669"/>
    <property type="project" value="UniProtKB-KW"/>
</dbReference>
<evidence type="ECO:0000256" key="1">
    <source>
        <dbReference type="ARBA" id="ARBA00001946"/>
    </source>
</evidence>
<keyword evidence="2" id="KW-1277">Toxin-antitoxin system</keyword>